<feature type="transmembrane region" description="Helical" evidence="2">
    <location>
        <begin position="38"/>
        <end position="55"/>
    </location>
</feature>
<keyword evidence="2" id="KW-0812">Transmembrane</keyword>
<keyword evidence="4" id="KW-1185">Reference proteome</keyword>
<protein>
    <submittedName>
        <fullName evidence="3">Uncharacterized protein</fullName>
    </submittedName>
</protein>
<dbReference type="AlphaFoldDB" id="A0A9N8EXV3"/>
<reference evidence="3" key="1">
    <citation type="submission" date="2020-06" db="EMBL/GenBank/DDBJ databases">
        <authorList>
            <consortium name="Plant Systems Biology data submission"/>
        </authorList>
    </citation>
    <scope>NUCLEOTIDE SEQUENCE</scope>
    <source>
        <strain evidence="3">D6</strain>
    </source>
</reference>
<organism evidence="3 4">
    <name type="scientific">Seminavis robusta</name>
    <dbReference type="NCBI Taxonomy" id="568900"/>
    <lineage>
        <taxon>Eukaryota</taxon>
        <taxon>Sar</taxon>
        <taxon>Stramenopiles</taxon>
        <taxon>Ochrophyta</taxon>
        <taxon>Bacillariophyta</taxon>
        <taxon>Bacillariophyceae</taxon>
        <taxon>Bacillariophycidae</taxon>
        <taxon>Naviculales</taxon>
        <taxon>Naviculaceae</taxon>
        <taxon>Seminavis</taxon>
    </lineage>
</organism>
<feature type="compositionally biased region" description="Basic residues" evidence="1">
    <location>
        <begin position="1"/>
        <end position="13"/>
    </location>
</feature>
<feature type="region of interest" description="Disordered" evidence="1">
    <location>
        <begin position="1"/>
        <end position="25"/>
    </location>
</feature>
<keyword evidence="2" id="KW-1133">Transmembrane helix</keyword>
<gene>
    <name evidence="3" type="ORF">SEMRO_2442_G327780.1</name>
</gene>
<keyword evidence="2" id="KW-0472">Membrane</keyword>
<sequence length="465" mass="53515">MVSTRSKRLRNKLMPKGEHQQQQCQESSSQRLVVVRKSLVFLAVFGFGMVAQYLWSTGKWELQWLDVGTLSSLQRNVTTSTLKEEETQLVVKQKDTQKSPATEAPPEEPIPIEEMSVLDYYACCGLGHRLCRMAVAYHASHYILGFRLRVVWGYCGETEVFQHLFREETPAELQAYVKSKGQYYRTDNEITGYWPLKHKYCVAEELHAYYEFFAELMDRYRYKDKIQQFVQDNFENRLAIGIHVRDGNGEKGDFAEKNRQMGVTPEEWVEKVSAHILKYLETAKQDNGGQELPQPVLFVATDNQDYVGLFRKQLVGQITIAQWAPEHHQQAGTGVFLGQGQEEGLDEDTCFGKWKATLGDMMLLASTDVLIAGQFSSFSQSMPLNVVLGKPKEQKKLSRPYCEVHGEGKWFDCYEDQMDWCTHAKQFNVLKTNNHPDSKGYLSVFEAMYQSPNYRNQTHNKNGNN</sequence>
<proteinExistence type="predicted"/>
<dbReference type="OrthoDB" id="49246at2759"/>
<name>A0A9N8EXV3_9STRA</name>
<evidence type="ECO:0000313" key="4">
    <source>
        <dbReference type="Proteomes" id="UP001153069"/>
    </source>
</evidence>
<dbReference type="EMBL" id="CAICTM010002440">
    <property type="protein sequence ID" value="CAB9529251.1"/>
    <property type="molecule type" value="Genomic_DNA"/>
</dbReference>
<evidence type="ECO:0000256" key="1">
    <source>
        <dbReference type="SAM" id="MobiDB-lite"/>
    </source>
</evidence>
<evidence type="ECO:0000256" key="2">
    <source>
        <dbReference type="SAM" id="Phobius"/>
    </source>
</evidence>
<dbReference type="Proteomes" id="UP001153069">
    <property type="component" value="Unassembled WGS sequence"/>
</dbReference>
<comment type="caution">
    <text evidence="3">The sequence shown here is derived from an EMBL/GenBank/DDBJ whole genome shotgun (WGS) entry which is preliminary data.</text>
</comment>
<accession>A0A9N8EXV3</accession>
<evidence type="ECO:0000313" key="3">
    <source>
        <dbReference type="EMBL" id="CAB9529251.1"/>
    </source>
</evidence>
<dbReference type="Gene3D" id="3.40.50.11350">
    <property type="match status" value="1"/>
</dbReference>